<evidence type="ECO:0000259" key="3">
    <source>
        <dbReference type="Pfam" id="PF16987"/>
    </source>
</evidence>
<comment type="subcellular location">
    <subcellularLocation>
        <location evidence="1">Nucleus</location>
    </subcellularLocation>
</comment>
<dbReference type="OMA" id="ANDWRTE"/>
<dbReference type="PANTHER" id="PTHR33137">
    <property type="entry name" value="MEDIATOR OF RNA POLYMERASE II TRANSCRIPTION SUBUNIT 15A-RELATED"/>
    <property type="match status" value="1"/>
</dbReference>
<keyword evidence="5" id="KW-1185">Reference proteome</keyword>
<dbReference type="eggNOG" id="ENOG502SEKE">
    <property type="taxonomic scope" value="Eukaryota"/>
</dbReference>
<keyword evidence="2" id="KW-0539">Nucleus</keyword>
<evidence type="ECO:0000256" key="2">
    <source>
        <dbReference type="ARBA" id="ARBA00023242"/>
    </source>
</evidence>
<proteinExistence type="predicted"/>
<gene>
    <name evidence="4" type="ORF">AMTR_s00089p00000590</name>
</gene>
<sequence>MPAQGKGDLVLTDANDWRTELSAQSRQRIVNKIMETLKRHLPAGDPDGLSVLTKIAVRFEEKIFTNAENQADYLRKISLKMLTMETKSAMGNSMASNPIGEKHARSW</sequence>
<dbReference type="InterPro" id="IPR044661">
    <property type="entry name" value="MED15a/b/c-like"/>
</dbReference>
<evidence type="ECO:0000313" key="5">
    <source>
        <dbReference type="Proteomes" id="UP000017836"/>
    </source>
</evidence>
<dbReference type="Gene3D" id="1.10.246.20">
    <property type="entry name" value="Coactivator CBP, KIX domain"/>
    <property type="match status" value="1"/>
</dbReference>
<dbReference type="Gramene" id="ERN01804">
    <property type="protein sequence ID" value="ERN01804"/>
    <property type="gene ID" value="AMTR_s00089p00000590"/>
</dbReference>
<dbReference type="HOGENOM" id="CLU_145059_1_0_1"/>
<dbReference type="Proteomes" id="UP000017836">
    <property type="component" value="Unassembled WGS sequence"/>
</dbReference>
<dbReference type="SUPFAM" id="SSF47040">
    <property type="entry name" value="Kix domain of CBP (creb binding protein)"/>
    <property type="match status" value="1"/>
</dbReference>
<accession>W1P2D7</accession>
<dbReference type="PANTHER" id="PTHR33137:SF4">
    <property type="entry name" value="MEDIATOR OF RNA POLYMERASE II TRANSCRIPTION SUBUNIT 15A-RELATED"/>
    <property type="match status" value="1"/>
</dbReference>
<reference evidence="5" key="1">
    <citation type="journal article" date="2013" name="Science">
        <title>The Amborella genome and the evolution of flowering plants.</title>
        <authorList>
            <consortium name="Amborella Genome Project"/>
        </authorList>
    </citation>
    <scope>NUCLEOTIDE SEQUENCE [LARGE SCALE GENOMIC DNA]</scope>
</reference>
<dbReference type="EMBL" id="KI394680">
    <property type="protein sequence ID" value="ERN01804.1"/>
    <property type="molecule type" value="Genomic_DNA"/>
</dbReference>
<protein>
    <recommendedName>
        <fullName evidence="3">Mediator complex subunit 15 KIX domain-containing protein</fullName>
    </recommendedName>
</protein>
<dbReference type="InterPro" id="IPR036546">
    <property type="entry name" value="MED15_KIX"/>
</dbReference>
<dbReference type="GO" id="GO:0005634">
    <property type="term" value="C:nucleus"/>
    <property type="evidence" value="ECO:0007669"/>
    <property type="project" value="UniProtKB-SubCell"/>
</dbReference>
<dbReference type="AlphaFoldDB" id="W1P2D7"/>
<evidence type="ECO:0000256" key="1">
    <source>
        <dbReference type="ARBA" id="ARBA00004123"/>
    </source>
</evidence>
<feature type="domain" description="Mediator complex subunit 15 KIX" evidence="3">
    <location>
        <begin position="15"/>
        <end position="94"/>
    </location>
</feature>
<name>W1P2D7_AMBTC</name>
<dbReference type="GO" id="GO:0031490">
    <property type="term" value="F:chromatin DNA binding"/>
    <property type="evidence" value="ECO:0007669"/>
    <property type="project" value="InterPro"/>
</dbReference>
<evidence type="ECO:0000313" key="4">
    <source>
        <dbReference type="EMBL" id="ERN01804.1"/>
    </source>
</evidence>
<dbReference type="FunFam" id="1.10.246.20:FF:000003">
    <property type="entry name" value="Mediator of RNA polymerase II transcription subunit 15a"/>
    <property type="match status" value="1"/>
</dbReference>
<dbReference type="InterPro" id="IPR036529">
    <property type="entry name" value="KIX_dom_sf"/>
</dbReference>
<organism evidence="4 5">
    <name type="scientific">Amborella trichopoda</name>
    <dbReference type="NCBI Taxonomy" id="13333"/>
    <lineage>
        <taxon>Eukaryota</taxon>
        <taxon>Viridiplantae</taxon>
        <taxon>Streptophyta</taxon>
        <taxon>Embryophyta</taxon>
        <taxon>Tracheophyta</taxon>
        <taxon>Spermatophyta</taxon>
        <taxon>Magnoliopsida</taxon>
        <taxon>Amborellales</taxon>
        <taxon>Amborellaceae</taxon>
        <taxon>Amborella</taxon>
    </lineage>
</organism>
<dbReference type="Pfam" id="PF16987">
    <property type="entry name" value="KIX_2"/>
    <property type="match status" value="1"/>
</dbReference>
<dbReference type="GO" id="GO:0003713">
    <property type="term" value="F:transcription coactivator activity"/>
    <property type="evidence" value="ECO:0007669"/>
    <property type="project" value="InterPro"/>
</dbReference>